<protein>
    <recommendedName>
        <fullName evidence="3">Blue (type 1) copper domain-containing protein</fullName>
    </recommendedName>
</protein>
<accession>A0A9P4JIA6</accession>
<dbReference type="OrthoDB" id="2331100at2759"/>
<evidence type="ECO:0000313" key="4">
    <source>
        <dbReference type="EMBL" id="KAF2197719.1"/>
    </source>
</evidence>
<dbReference type="InterPro" id="IPR008972">
    <property type="entry name" value="Cupredoxin"/>
</dbReference>
<name>A0A9P4JIA6_9PLEO</name>
<gene>
    <name evidence="4" type="ORF">GQ43DRAFT_340036</name>
</gene>
<dbReference type="GO" id="GO:0005507">
    <property type="term" value="F:copper ion binding"/>
    <property type="evidence" value="ECO:0007669"/>
    <property type="project" value="InterPro"/>
</dbReference>
<dbReference type="InterPro" id="IPR000923">
    <property type="entry name" value="BlueCu_1"/>
</dbReference>
<evidence type="ECO:0000259" key="3">
    <source>
        <dbReference type="Pfam" id="PF00127"/>
    </source>
</evidence>
<dbReference type="Proteomes" id="UP000799536">
    <property type="component" value="Unassembled WGS sequence"/>
</dbReference>
<dbReference type="Pfam" id="PF00127">
    <property type="entry name" value="Copper-bind"/>
    <property type="match status" value="1"/>
</dbReference>
<dbReference type="PANTHER" id="PTHR34883">
    <property type="entry name" value="SERINE-RICH PROTEIN, PUTATIVE-RELATED-RELATED"/>
    <property type="match status" value="1"/>
</dbReference>
<dbReference type="InterPro" id="IPR052953">
    <property type="entry name" value="Ser-rich/MCO-related"/>
</dbReference>
<dbReference type="PANTHER" id="PTHR34883:SF17">
    <property type="entry name" value="CUPREDOXIN"/>
    <property type="match status" value="1"/>
</dbReference>
<sequence length="221" mass="22207">AAAGMVNTHVIQVGGSNGSLIFSPSNVQAEIGDLIQFQFNAKNHSVVQSTFDQPCRPIQDVMPNKTDAFYSGFMPTNKTITDTRNVLTYTIRVMNKNPIWYYCSQGKHCQAGMVGAINAATTGNKTVAAFAAIAKVQTENLSPGQAPGSAAAGGGAASSGAGGAAATGADSAATATSGQATGSVTVTPPAQATVNAAPGRFGDVSKQSLLGLGLSGLVALL</sequence>
<dbReference type="CDD" id="cd00920">
    <property type="entry name" value="Cupredoxin"/>
    <property type="match status" value="1"/>
</dbReference>
<evidence type="ECO:0000256" key="2">
    <source>
        <dbReference type="ARBA" id="ARBA00023008"/>
    </source>
</evidence>
<keyword evidence="1" id="KW-0479">Metal-binding</keyword>
<proteinExistence type="predicted"/>
<dbReference type="AlphaFoldDB" id="A0A9P4JIA6"/>
<evidence type="ECO:0000256" key="1">
    <source>
        <dbReference type="ARBA" id="ARBA00022723"/>
    </source>
</evidence>
<keyword evidence="2" id="KW-0186">Copper</keyword>
<feature type="non-terminal residue" evidence="4">
    <location>
        <position position="1"/>
    </location>
</feature>
<feature type="non-terminal residue" evidence="4">
    <location>
        <position position="221"/>
    </location>
</feature>
<dbReference type="GO" id="GO:0009055">
    <property type="term" value="F:electron transfer activity"/>
    <property type="evidence" value="ECO:0007669"/>
    <property type="project" value="InterPro"/>
</dbReference>
<dbReference type="SUPFAM" id="SSF49503">
    <property type="entry name" value="Cupredoxins"/>
    <property type="match status" value="1"/>
</dbReference>
<organism evidence="4 5">
    <name type="scientific">Delitschia confertaspora ATCC 74209</name>
    <dbReference type="NCBI Taxonomy" id="1513339"/>
    <lineage>
        <taxon>Eukaryota</taxon>
        <taxon>Fungi</taxon>
        <taxon>Dikarya</taxon>
        <taxon>Ascomycota</taxon>
        <taxon>Pezizomycotina</taxon>
        <taxon>Dothideomycetes</taxon>
        <taxon>Pleosporomycetidae</taxon>
        <taxon>Pleosporales</taxon>
        <taxon>Delitschiaceae</taxon>
        <taxon>Delitschia</taxon>
    </lineage>
</organism>
<dbReference type="EMBL" id="ML994205">
    <property type="protein sequence ID" value="KAF2197719.1"/>
    <property type="molecule type" value="Genomic_DNA"/>
</dbReference>
<reference evidence="4" key="1">
    <citation type="journal article" date="2020" name="Stud. Mycol.">
        <title>101 Dothideomycetes genomes: a test case for predicting lifestyles and emergence of pathogens.</title>
        <authorList>
            <person name="Haridas S."/>
            <person name="Albert R."/>
            <person name="Binder M."/>
            <person name="Bloem J."/>
            <person name="Labutti K."/>
            <person name="Salamov A."/>
            <person name="Andreopoulos B."/>
            <person name="Baker S."/>
            <person name="Barry K."/>
            <person name="Bills G."/>
            <person name="Bluhm B."/>
            <person name="Cannon C."/>
            <person name="Castanera R."/>
            <person name="Culley D."/>
            <person name="Daum C."/>
            <person name="Ezra D."/>
            <person name="Gonzalez J."/>
            <person name="Henrissat B."/>
            <person name="Kuo A."/>
            <person name="Liang C."/>
            <person name="Lipzen A."/>
            <person name="Lutzoni F."/>
            <person name="Magnuson J."/>
            <person name="Mondo S."/>
            <person name="Nolan M."/>
            <person name="Ohm R."/>
            <person name="Pangilinan J."/>
            <person name="Park H.-J."/>
            <person name="Ramirez L."/>
            <person name="Alfaro M."/>
            <person name="Sun H."/>
            <person name="Tritt A."/>
            <person name="Yoshinaga Y."/>
            <person name="Zwiers L.-H."/>
            <person name="Turgeon B."/>
            <person name="Goodwin S."/>
            <person name="Spatafora J."/>
            <person name="Crous P."/>
            <person name="Grigoriev I."/>
        </authorList>
    </citation>
    <scope>NUCLEOTIDE SEQUENCE</scope>
    <source>
        <strain evidence="4">ATCC 74209</strain>
    </source>
</reference>
<feature type="domain" description="Blue (type 1) copper" evidence="3">
    <location>
        <begin position="11"/>
        <end position="118"/>
    </location>
</feature>
<comment type="caution">
    <text evidence="4">The sequence shown here is derived from an EMBL/GenBank/DDBJ whole genome shotgun (WGS) entry which is preliminary data.</text>
</comment>
<evidence type="ECO:0000313" key="5">
    <source>
        <dbReference type="Proteomes" id="UP000799536"/>
    </source>
</evidence>
<dbReference type="Gene3D" id="2.60.40.420">
    <property type="entry name" value="Cupredoxins - blue copper proteins"/>
    <property type="match status" value="1"/>
</dbReference>
<keyword evidence="5" id="KW-1185">Reference proteome</keyword>